<dbReference type="Pfam" id="PF04055">
    <property type="entry name" value="Radical_SAM"/>
    <property type="match status" value="1"/>
</dbReference>
<evidence type="ECO:0000256" key="2">
    <source>
        <dbReference type="ARBA" id="ARBA00022691"/>
    </source>
</evidence>
<dbReference type="Pfam" id="PF02310">
    <property type="entry name" value="B12-binding"/>
    <property type="match status" value="1"/>
</dbReference>
<dbReference type="PROSITE" id="PS51918">
    <property type="entry name" value="RADICAL_SAM"/>
    <property type="match status" value="1"/>
</dbReference>
<dbReference type="GO" id="GO:0003824">
    <property type="term" value="F:catalytic activity"/>
    <property type="evidence" value="ECO:0007669"/>
    <property type="project" value="InterPro"/>
</dbReference>
<feature type="domain" description="B12-binding" evidence="6">
    <location>
        <begin position="1"/>
        <end position="95"/>
    </location>
</feature>
<evidence type="ECO:0000256" key="1">
    <source>
        <dbReference type="ARBA" id="ARBA00001966"/>
    </source>
</evidence>
<dbReference type="InterPro" id="IPR051198">
    <property type="entry name" value="BchE-like"/>
</dbReference>
<keyword evidence="5" id="KW-0411">Iron-sulfur</keyword>
<dbReference type="InterPro" id="IPR034466">
    <property type="entry name" value="Methyltransferase_Class_B"/>
</dbReference>
<dbReference type="SUPFAM" id="SSF102114">
    <property type="entry name" value="Radical SAM enzymes"/>
    <property type="match status" value="1"/>
</dbReference>
<comment type="cofactor">
    <cofactor evidence="1">
        <name>[4Fe-4S] cluster</name>
        <dbReference type="ChEBI" id="CHEBI:49883"/>
    </cofactor>
</comment>
<evidence type="ECO:0000313" key="8">
    <source>
        <dbReference type="EMBL" id="VFK30274.1"/>
    </source>
</evidence>
<reference evidence="8" key="1">
    <citation type="submission" date="2019-02" db="EMBL/GenBank/DDBJ databases">
        <authorList>
            <person name="Gruber-Vodicka R. H."/>
            <person name="Seah K. B. B."/>
        </authorList>
    </citation>
    <scope>NUCLEOTIDE SEQUENCE</scope>
    <source>
        <strain evidence="9">BECK_BZ197</strain>
        <strain evidence="10">BECK_BZ198</strain>
        <strain evidence="8">BECK_BZ199</strain>
    </source>
</reference>
<protein>
    <submittedName>
        <fullName evidence="8">Radical SAM superfamily enzyme YgiQ, UPF0313 family</fullName>
    </submittedName>
</protein>
<dbReference type="EMBL" id="CAADFQ010000014">
    <property type="protein sequence ID" value="VFK30274.1"/>
    <property type="molecule type" value="Genomic_DNA"/>
</dbReference>
<keyword evidence="3" id="KW-0479">Metal-binding</keyword>
<dbReference type="PROSITE" id="PS51332">
    <property type="entry name" value="B12_BINDING"/>
    <property type="match status" value="1"/>
</dbReference>
<dbReference type="InterPro" id="IPR058240">
    <property type="entry name" value="rSAM_sf"/>
</dbReference>
<gene>
    <name evidence="9" type="ORF">BECKMB1821G_GA0114241_11022</name>
    <name evidence="10" type="ORF">BECKMB1821H_GA0114242_101645</name>
    <name evidence="8" type="ORF">BECKMB1821I_GA0114274_101445</name>
</gene>
<dbReference type="InterPro" id="IPR007197">
    <property type="entry name" value="rSAM"/>
</dbReference>
<dbReference type="InterPro" id="IPR023404">
    <property type="entry name" value="rSAM_horseshoe"/>
</dbReference>
<evidence type="ECO:0000313" key="10">
    <source>
        <dbReference type="EMBL" id="VFK75163.1"/>
    </source>
</evidence>
<dbReference type="PANTHER" id="PTHR43409">
    <property type="entry name" value="ANAEROBIC MAGNESIUM-PROTOPORPHYRIN IX MONOMETHYL ESTER CYCLASE-RELATED"/>
    <property type="match status" value="1"/>
</dbReference>
<evidence type="ECO:0000259" key="6">
    <source>
        <dbReference type="PROSITE" id="PS51332"/>
    </source>
</evidence>
<proteinExistence type="predicted"/>
<dbReference type="GO" id="GO:0051539">
    <property type="term" value="F:4 iron, 4 sulfur cluster binding"/>
    <property type="evidence" value="ECO:0007669"/>
    <property type="project" value="UniProtKB-KW"/>
</dbReference>
<feature type="domain" description="Radical SAM core" evidence="7">
    <location>
        <begin position="126"/>
        <end position="350"/>
    </location>
</feature>
<dbReference type="SFLD" id="SFLDG01082">
    <property type="entry name" value="B12-binding_domain_containing"/>
    <property type="match status" value="1"/>
</dbReference>
<dbReference type="PANTHER" id="PTHR43409:SF16">
    <property type="entry name" value="SLR0320 PROTEIN"/>
    <property type="match status" value="1"/>
</dbReference>
<dbReference type="Gene3D" id="3.40.50.280">
    <property type="entry name" value="Cobalamin-binding domain"/>
    <property type="match status" value="1"/>
</dbReference>
<dbReference type="GO" id="GO:0031419">
    <property type="term" value="F:cobalamin binding"/>
    <property type="evidence" value="ECO:0007669"/>
    <property type="project" value="InterPro"/>
</dbReference>
<name>A0A450XLY0_9GAMM</name>
<dbReference type="EMBL" id="CAADFO010000102">
    <property type="protein sequence ID" value="VFK32092.1"/>
    <property type="molecule type" value="Genomic_DNA"/>
</dbReference>
<organism evidence="8">
    <name type="scientific">Candidatus Kentrum sp. MB</name>
    <dbReference type="NCBI Taxonomy" id="2138164"/>
    <lineage>
        <taxon>Bacteria</taxon>
        <taxon>Pseudomonadati</taxon>
        <taxon>Pseudomonadota</taxon>
        <taxon>Gammaproteobacteria</taxon>
        <taxon>Candidatus Kentrum</taxon>
    </lineage>
</organism>
<dbReference type="GO" id="GO:0005829">
    <property type="term" value="C:cytosol"/>
    <property type="evidence" value="ECO:0007669"/>
    <property type="project" value="TreeGrafter"/>
</dbReference>
<dbReference type="GO" id="GO:0046872">
    <property type="term" value="F:metal ion binding"/>
    <property type="evidence" value="ECO:0007669"/>
    <property type="project" value="UniProtKB-KW"/>
</dbReference>
<dbReference type="CDD" id="cd01335">
    <property type="entry name" value="Radical_SAM"/>
    <property type="match status" value="1"/>
</dbReference>
<evidence type="ECO:0000256" key="5">
    <source>
        <dbReference type="ARBA" id="ARBA00023014"/>
    </source>
</evidence>
<evidence type="ECO:0000256" key="3">
    <source>
        <dbReference type="ARBA" id="ARBA00022723"/>
    </source>
</evidence>
<dbReference type="SMART" id="SM00729">
    <property type="entry name" value="Elp3"/>
    <property type="match status" value="1"/>
</dbReference>
<evidence type="ECO:0000256" key="4">
    <source>
        <dbReference type="ARBA" id="ARBA00023004"/>
    </source>
</evidence>
<dbReference type="SFLD" id="SFLDG01123">
    <property type="entry name" value="methyltransferase_(Class_B)"/>
    <property type="match status" value="1"/>
</dbReference>
<dbReference type="SFLD" id="SFLDS00029">
    <property type="entry name" value="Radical_SAM"/>
    <property type="match status" value="1"/>
</dbReference>
<dbReference type="Gene3D" id="3.80.30.20">
    <property type="entry name" value="tm_1862 like domain"/>
    <property type="match status" value="1"/>
</dbReference>
<keyword evidence="4" id="KW-0408">Iron</keyword>
<dbReference type="CDD" id="cd02068">
    <property type="entry name" value="radical_SAM_B12_BD"/>
    <property type="match status" value="1"/>
</dbReference>
<evidence type="ECO:0000313" key="9">
    <source>
        <dbReference type="EMBL" id="VFK32092.1"/>
    </source>
</evidence>
<dbReference type="InterPro" id="IPR006158">
    <property type="entry name" value="Cobalamin-bd"/>
</dbReference>
<evidence type="ECO:0000259" key="7">
    <source>
        <dbReference type="PROSITE" id="PS51918"/>
    </source>
</evidence>
<keyword evidence="2" id="KW-0949">S-adenosyl-L-methionine</keyword>
<dbReference type="AlphaFoldDB" id="A0A450XLY0"/>
<accession>A0A450XLY0</accession>
<sequence length="387" mass="43332">MDLSSRWGSIGNSPIPDGYDAYGFSTYTASYHLTQQLRNIVRARNPNALLMAGGPHATALPEQVSADGFDVVVKGEGEIAVQNIMDTLNHGDAPPKILAYPAPNPLDTLPFPNFDMVDLATYSRRVDGQPSLSLLSSRGCPFPCTFCNSNIMGAGKPIRFRSPENIVAELRRCKERYGVHHFRFQDDLFTINRRRVAALTSAIGPENIIYRCFARVNNFNGNMARMLVDSGCRHVSFGVESGSPRILARHAMNKRQTPEQITTALHAAHDVGLTTRIYLIVGFPEETDDTIVDTLTLMKSCPWDEFSVYPLIAYPGTPLHDHPEKFGITHINKEYSDYIQVGRERQAGFTIRTNTFDEHQVSRWRDRIINELQANGRTWAGNSAKFK</sequence>
<dbReference type="InterPro" id="IPR006638">
    <property type="entry name" value="Elp3/MiaA/NifB-like_rSAM"/>
</dbReference>
<dbReference type="EMBL" id="CAADGH010000016">
    <property type="protein sequence ID" value="VFK75163.1"/>
    <property type="molecule type" value="Genomic_DNA"/>
</dbReference>